<evidence type="ECO:0000313" key="1">
    <source>
        <dbReference type="EMBL" id="PNM64704.1"/>
    </source>
</evidence>
<protein>
    <submittedName>
        <fullName evidence="1">Uncharacterized protein</fullName>
    </submittedName>
</protein>
<evidence type="ECO:0000313" key="2">
    <source>
        <dbReference type="Proteomes" id="UP000053748"/>
    </source>
</evidence>
<comment type="caution">
    <text evidence="1">The sequence shown here is derived from an EMBL/GenBank/DDBJ whole genome shotgun (WGS) entry which is preliminary data.</text>
</comment>
<dbReference type="STRING" id="674.VM_17495"/>
<proteinExistence type="predicted"/>
<gene>
    <name evidence="1" type="ORF">AL544_005575</name>
</gene>
<reference evidence="1" key="1">
    <citation type="submission" date="2017-12" db="EMBL/GenBank/DDBJ databases">
        <title>FDA dAtabase for Regulatory Grade micrObial Sequences (FDA-ARGOS): Supporting development and validation of Infectious Disease Dx tests.</title>
        <authorList>
            <person name="Hoffmann M."/>
            <person name="Allard M."/>
            <person name="Evans P."/>
            <person name="Brown E."/>
            <person name="Tallon L.J."/>
            <person name="Sadzewicz L."/>
            <person name="Sengamalay N."/>
            <person name="Ott S."/>
            <person name="Godinez A."/>
            <person name="Nagaraj S."/>
            <person name="Vavikolanu K."/>
            <person name="Aluvathingal J."/>
            <person name="Nadendla S."/>
            <person name="Hobson J."/>
            <person name="Sichtig H."/>
        </authorList>
    </citation>
    <scope>NUCLEOTIDE SEQUENCE [LARGE SCALE GENOMIC DNA]</scope>
    <source>
        <strain evidence="1">FDAARGOS_113</strain>
    </source>
</reference>
<dbReference type="Proteomes" id="UP000053748">
    <property type="component" value="Unassembled WGS sequence"/>
</dbReference>
<dbReference type="AlphaFoldDB" id="A0A1D8SIF1"/>
<dbReference type="OrthoDB" id="5897571at2"/>
<accession>A0A1D8SIF1</accession>
<dbReference type="Gene3D" id="2.40.360.20">
    <property type="match status" value="1"/>
</dbReference>
<organism evidence="1 2">
    <name type="scientific">Vibrio mimicus</name>
    <dbReference type="NCBI Taxonomy" id="674"/>
    <lineage>
        <taxon>Bacteria</taxon>
        <taxon>Pseudomonadati</taxon>
        <taxon>Pseudomonadota</taxon>
        <taxon>Gammaproteobacteria</taxon>
        <taxon>Vibrionales</taxon>
        <taxon>Vibrionaceae</taxon>
        <taxon>Vibrio</taxon>
    </lineage>
</organism>
<keyword evidence="2" id="KW-1185">Reference proteome</keyword>
<sequence>MQGLRTVTQQTELTEITNAWSNSEFSYSDTYVGKETVEVAAGTFEACKVTRETKLTKPAITETSESWLTNRGFVKRIRDEQSWNAYLVMEAKSLPASN</sequence>
<dbReference type="EMBL" id="LOSJ02000001">
    <property type="protein sequence ID" value="PNM64704.1"/>
    <property type="molecule type" value="Genomic_DNA"/>
</dbReference>
<dbReference type="KEGG" id="vmi:AL543_02870"/>
<name>A0A1D8SIF1_VIBMI</name>